<accession>A0A5D2P2R7</accession>
<dbReference type="Gene3D" id="3.60.10.10">
    <property type="entry name" value="Endonuclease/exonuclease/phosphatase"/>
    <property type="match status" value="1"/>
</dbReference>
<organism evidence="2 3">
    <name type="scientific">Gossypium tomentosum</name>
    <name type="common">Hawaiian cotton</name>
    <name type="synonym">Gossypium sandvicense</name>
    <dbReference type="NCBI Taxonomy" id="34277"/>
    <lineage>
        <taxon>Eukaryota</taxon>
        <taxon>Viridiplantae</taxon>
        <taxon>Streptophyta</taxon>
        <taxon>Embryophyta</taxon>
        <taxon>Tracheophyta</taxon>
        <taxon>Spermatophyta</taxon>
        <taxon>Magnoliopsida</taxon>
        <taxon>eudicotyledons</taxon>
        <taxon>Gunneridae</taxon>
        <taxon>Pentapetalae</taxon>
        <taxon>rosids</taxon>
        <taxon>malvids</taxon>
        <taxon>Malvales</taxon>
        <taxon>Malvaceae</taxon>
        <taxon>Malvoideae</taxon>
        <taxon>Gossypium</taxon>
    </lineage>
</organism>
<evidence type="ECO:0000259" key="1">
    <source>
        <dbReference type="Pfam" id="PF03372"/>
    </source>
</evidence>
<feature type="non-terminal residue" evidence="2">
    <location>
        <position position="353"/>
    </location>
</feature>
<dbReference type="InterPro" id="IPR036691">
    <property type="entry name" value="Endo/exonu/phosph_ase_sf"/>
</dbReference>
<dbReference type="AlphaFoldDB" id="A0A5D2P2R7"/>
<keyword evidence="3" id="KW-1185">Reference proteome</keyword>
<dbReference type="PANTHER" id="PTHR35218:SF9">
    <property type="entry name" value="ENDONUCLEASE_EXONUCLEASE_PHOSPHATASE DOMAIN-CONTAINING PROTEIN"/>
    <property type="match status" value="1"/>
</dbReference>
<reference evidence="2 3" key="1">
    <citation type="submission" date="2019-07" db="EMBL/GenBank/DDBJ databases">
        <title>WGS assembly of Gossypium tomentosum.</title>
        <authorList>
            <person name="Chen Z.J."/>
            <person name="Sreedasyam A."/>
            <person name="Ando A."/>
            <person name="Song Q."/>
            <person name="De L."/>
            <person name="Hulse-Kemp A."/>
            <person name="Ding M."/>
            <person name="Ye W."/>
            <person name="Kirkbride R."/>
            <person name="Jenkins J."/>
            <person name="Plott C."/>
            <person name="Lovell J."/>
            <person name="Lin Y.-M."/>
            <person name="Vaughn R."/>
            <person name="Liu B."/>
            <person name="Li W."/>
            <person name="Simpson S."/>
            <person name="Scheffler B."/>
            <person name="Saski C."/>
            <person name="Grover C."/>
            <person name="Hu G."/>
            <person name="Conover J."/>
            <person name="Carlson J."/>
            <person name="Shu S."/>
            <person name="Boston L."/>
            <person name="Williams M."/>
            <person name="Peterson D."/>
            <person name="Mcgee K."/>
            <person name="Jones D."/>
            <person name="Wendel J."/>
            <person name="Stelly D."/>
            <person name="Grimwood J."/>
            <person name="Schmutz J."/>
        </authorList>
    </citation>
    <scope>NUCLEOTIDE SEQUENCE [LARGE SCALE GENOMIC DNA]</scope>
    <source>
        <strain evidence="2">7179.01</strain>
    </source>
</reference>
<protein>
    <recommendedName>
        <fullName evidence="1">Endonuclease/exonuclease/phosphatase domain-containing protein</fullName>
    </recommendedName>
</protein>
<dbReference type="EMBL" id="CM017618">
    <property type="protein sequence ID" value="TYI09615.1"/>
    <property type="molecule type" value="Genomic_DNA"/>
</dbReference>
<dbReference type="Pfam" id="PF03372">
    <property type="entry name" value="Exo_endo_phos"/>
    <property type="match status" value="1"/>
</dbReference>
<feature type="domain" description="Endonuclease/exonuclease/phosphatase" evidence="1">
    <location>
        <begin position="153"/>
        <end position="302"/>
    </location>
</feature>
<proteinExistence type="predicted"/>
<dbReference type="GO" id="GO:0003824">
    <property type="term" value="F:catalytic activity"/>
    <property type="evidence" value="ECO:0007669"/>
    <property type="project" value="InterPro"/>
</dbReference>
<gene>
    <name evidence="2" type="ORF">ES332_A09G085600v1</name>
</gene>
<sequence>MEEDLNSLLEKLKFSKEETTKIVSTNLDYNNTQGFEAWAIGKLWSIEKVNREAMYQVFKSIWYTKEEANFVAMKGVSFVMFENVEDRKRILNLSPGCLTSASSLCFLMLKKQRWIHMLSTYLHFGQQPAISPAKSMKFLCWNYYGLGNPTIVREFKQFLVVNNPDVIFLNETKMKANDFQHVQNRCMMKNGLAMSSEGRSGDLALMWREDFDVNIQNCFKFHIDALVQYENNRSVCFTGFYEMLRRVERTIGEDWIVGGDFNAILNDAEKKGGCRKARSQINEFKDLVDELALERLDRFFTSVSVIENFPFMATYVRNKYLRLSFKFDECWAIDEEAKNIIKGVWQYNDSNFV</sequence>
<dbReference type="SUPFAM" id="SSF56219">
    <property type="entry name" value="DNase I-like"/>
    <property type="match status" value="1"/>
</dbReference>
<dbReference type="Proteomes" id="UP000322667">
    <property type="component" value="Chromosome A09"/>
</dbReference>
<dbReference type="PANTHER" id="PTHR35218">
    <property type="entry name" value="RNASE H DOMAIN-CONTAINING PROTEIN"/>
    <property type="match status" value="1"/>
</dbReference>
<name>A0A5D2P2R7_GOSTO</name>
<evidence type="ECO:0000313" key="2">
    <source>
        <dbReference type="EMBL" id="TYI09615.1"/>
    </source>
</evidence>
<evidence type="ECO:0000313" key="3">
    <source>
        <dbReference type="Proteomes" id="UP000322667"/>
    </source>
</evidence>
<dbReference type="InterPro" id="IPR005135">
    <property type="entry name" value="Endo/exonuclease/phosphatase"/>
</dbReference>